<dbReference type="AlphaFoldDB" id="A0A1G6WA19"/>
<feature type="domain" description="SMP-30/Gluconolactonase/LRE-like region" evidence="1">
    <location>
        <begin position="135"/>
        <end position="226"/>
    </location>
</feature>
<dbReference type="SUPFAM" id="SSF63829">
    <property type="entry name" value="Calcium-dependent phosphotriesterase"/>
    <property type="match status" value="1"/>
</dbReference>
<evidence type="ECO:0000259" key="1">
    <source>
        <dbReference type="Pfam" id="PF08450"/>
    </source>
</evidence>
<accession>A0A1G6WA19</accession>
<name>A0A1G6WA19_9PSEU</name>
<keyword evidence="3" id="KW-1185">Reference proteome</keyword>
<gene>
    <name evidence="2" type="ORF">SAMN05216174_11484</name>
</gene>
<organism evidence="2 3">
    <name type="scientific">Actinokineospora iranica</name>
    <dbReference type="NCBI Taxonomy" id="1271860"/>
    <lineage>
        <taxon>Bacteria</taxon>
        <taxon>Bacillati</taxon>
        <taxon>Actinomycetota</taxon>
        <taxon>Actinomycetes</taxon>
        <taxon>Pseudonocardiales</taxon>
        <taxon>Pseudonocardiaceae</taxon>
        <taxon>Actinokineospora</taxon>
    </lineage>
</organism>
<dbReference type="InterPro" id="IPR013658">
    <property type="entry name" value="SGL"/>
</dbReference>
<dbReference type="OrthoDB" id="2633250at2"/>
<dbReference type="Pfam" id="PF08450">
    <property type="entry name" value="SGL"/>
    <property type="match status" value="1"/>
</dbReference>
<dbReference type="STRING" id="1271860.SAMN05216174_11484"/>
<evidence type="ECO:0000313" key="2">
    <source>
        <dbReference type="EMBL" id="SDD62644.1"/>
    </source>
</evidence>
<dbReference type="Proteomes" id="UP000199501">
    <property type="component" value="Unassembled WGS sequence"/>
</dbReference>
<dbReference type="Gene3D" id="2.120.10.30">
    <property type="entry name" value="TolB, C-terminal domain"/>
    <property type="match status" value="1"/>
</dbReference>
<dbReference type="EMBL" id="FMZZ01000014">
    <property type="protein sequence ID" value="SDD62644.1"/>
    <property type="molecule type" value="Genomic_DNA"/>
</dbReference>
<evidence type="ECO:0000313" key="3">
    <source>
        <dbReference type="Proteomes" id="UP000199501"/>
    </source>
</evidence>
<protein>
    <submittedName>
        <fullName evidence="2">Sugar lactone lactonase YvrE</fullName>
    </submittedName>
</protein>
<dbReference type="RefSeq" id="WP_139190964.1">
    <property type="nucleotide sequence ID" value="NZ_FMZZ01000014.1"/>
</dbReference>
<proteinExistence type="predicted"/>
<sequence length="258" mass="26634">MASIKPRELDAAVCAEIVGERVGGLVWTGSELSWVDASAGLVRLGRLDSGRFRHVATLGVDGIAHAAAPTGAGWIVGGDPVHLRRDGRTTPLALPAATGLWSDPAGRLWLDAGGFRRVDLSGAVAETPGAQTFDAAWSPDTATVYRACPDGLVAHDFDLVNGTLGPQRVLLAARTRGVAVDDEGRVWAATPDGVWRVDAEGGAHAVVRLPSATPVGCCFVGGTLLIATAEGAVHECAPGVRGRPSVRCATTLPKAVTW</sequence>
<dbReference type="InterPro" id="IPR011042">
    <property type="entry name" value="6-blade_b-propeller_TolB-like"/>
</dbReference>
<reference evidence="3" key="1">
    <citation type="submission" date="2016-10" db="EMBL/GenBank/DDBJ databases">
        <authorList>
            <person name="Varghese N."/>
            <person name="Submissions S."/>
        </authorList>
    </citation>
    <scope>NUCLEOTIDE SEQUENCE [LARGE SCALE GENOMIC DNA]</scope>
    <source>
        <strain evidence="3">IBRC-M 10403</strain>
    </source>
</reference>